<dbReference type="PROSITE" id="PS50014">
    <property type="entry name" value="BROMODOMAIN_2"/>
    <property type="match status" value="1"/>
</dbReference>
<dbReference type="Proteomes" id="UP000813463">
    <property type="component" value="Chromosome 5"/>
</dbReference>
<evidence type="ECO:0000256" key="5">
    <source>
        <dbReference type="ARBA" id="ARBA00023163"/>
    </source>
</evidence>
<dbReference type="PRINTS" id="PR00503">
    <property type="entry name" value="BROMODOMAIN"/>
</dbReference>
<dbReference type="CDD" id="cd05506">
    <property type="entry name" value="Bromo_plant1"/>
    <property type="match status" value="1"/>
</dbReference>
<dbReference type="PANTHER" id="PTHR46136">
    <property type="entry name" value="TRANSCRIPTION FACTOR GTE8"/>
    <property type="match status" value="1"/>
</dbReference>
<evidence type="ECO:0000313" key="12">
    <source>
        <dbReference type="RefSeq" id="XP_021866323.1"/>
    </source>
</evidence>
<dbReference type="InterPro" id="IPR027353">
    <property type="entry name" value="NET_dom"/>
</dbReference>
<feature type="domain" description="Bromo" evidence="9">
    <location>
        <begin position="215"/>
        <end position="287"/>
    </location>
</feature>
<keyword evidence="5" id="KW-0804">Transcription</keyword>
<feature type="domain" description="NET" evidence="10">
    <location>
        <begin position="348"/>
        <end position="430"/>
    </location>
</feature>
<dbReference type="PROSITE" id="PS51525">
    <property type="entry name" value="NET"/>
    <property type="match status" value="1"/>
</dbReference>
<dbReference type="Gene3D" id="1.20.920.10">
    <property type="entry name" value="Bromodomain-like"/>
    <property type="match status" value="1"/>
</dbReference>
<dbReference type="GO" id="GO:0005634">
    <property type="term" value="C:nucleus"/>
    <property type="evidence" value="ECO:0007669"/>
    <property type="project" value="UniProtKB-SubCell"/>
</dbReference>
<accession>A0A9R0JE29</accession>
<organism evidence="11 12">
    <name type="scientific">Spinacia oleracea</name>
    <name type="common">Spinach</name>
    <dbReference type="NCBI Taxonomy" id="3562"/>
    <lineage>
        <taxon>Eukaryota</taxon>
        <taxon>Viridiplantae</taxon>
        <taxon>Streptophyta</taxon>
        <taxon>Embryophyta</taxon>
        <taxon>Tracheophyta</taxon>
        <taxon>Spermatophyta</taxon>
        <taxon>Magnoliopsida</taxon>
        <taxon>eudicotyledons</taxon>
        <taxon>Gunneridae</taxon>
        <taxon>Pentapetalae</taxon>
        <taxon>Caryophyllales</taxon>
        <taxon>Chenopodiaceae</taxon>
        <taxon>Chenopodioideae</taxon>
        <taxon>Anserineae</taxon>
        <taxon>Spinacia</taxon>
    </lineage>
</organism>
<dbReference type="KEGG" id="soe:110805030"/>
<evidence type="ECO:0000256" key="2">
    <source>
        <dbReference type="ARBA" id="ARBA00023015"/>
    </source>
</evidence>
<dbReference type="OrthoDB" id="21449at2759"/>
<dbReference type="InterPro" id="IPR036427">
    <property type="entry name" value="Bromodomain-like_sf"/>
</dbReference>
<feature type="region of interest" description="Disordered" evidence="8">
    <location>
        <begin position="52"/>
        <end position="74"/>
    </location>
</feature>
<dbReference type="InterPro" id="IPR038336">
    <property type="entry name" value="NET_sf"/>
</dbReference>
<feature type="compositionally biased region" description="Low complexity" evidence="8">
    <location>
        <begin position="761"/>
        <end position="774"/>
    </location>
</feature>
<keyword evidence="2" id="KW-0805">Transcription regulation</keyword>
<dbReference type="RefSeq" id="XP_021866323.1">
    <property type="nucleotide sequence ID" value="XM_022010631.2"/>
</dbReference>
<protein>
    <submittedName>
        <fullName evidence="12">Transcription factor GTE10-like isoform X1</fullName>
    </submittedName>
</protein>
<dbReference type="AlphaFoldDB" id="A0A9R0JE29"/>
<feature type="compositionally biased region" description="Basic and acidic residues" evidence="8">
    <location>
        <begin position="148"/>
        <end position="165"/>
    </location>
</feature>
<dbReference type="Gene3D" id="1.20.1270.220">
    <property type="match status" value="1"/>
</dbReference>
<keyword evidence="11" id="KW-1185">Reference proteome</keyword>
<dbReference type="PANTHER" id="PTHR46136:SF33">
    <property type="entry name" value="TRANSCRIPTION FACTOR GTE10"/>
    <property type="match status" value="1"/>
</dbReference>
<feature type="region of interest" description="Disordered" evidence="8">
    <location>
        <begin position="438"/>
        <end position="591"/>
    </location>
</feature>
<evidence type="ECO:0000313" key="11">
    <source>
        <dbReference type="Proteomes" id="UP000813463"/>
    </source>
</evidence>
<feature type="region of interest" description="Disordered" evidence="8">
    <location>
        <begin position="615"/>
        <end position="672"/>
    </location>
</feature>
<feature type="compositionally biased region" description="Polar residues" evidence="8">
    <location>
        <begin position="553"/>
        <end position="569"/>
    </location>
</feature>
<reference evidence="12" key="2">
    <citation type="submission" date="2025-08" db="UniProtKB">
        <authorList>
            <consortium name="RefSeq"/>
        </authorList>
    </citation>
    <scope>IDENTIFICATION</scope>
    <source>
        <tissue evidence="12">Leaf</tissue>
    </source>
</reference>
<feature type="compositionally biased region" description="Low complexity" evidence="8">
    <location>
        <begin position="493"/>
        <end position="516"/>
    </location>
</feature>
<keyword evidence="3" id="KW-0175">Coiled coil</keyword>
<keyword evidence="6" id="KW-0539">Nucleus</keyword>
<evidence type="ECO:0000259" key="10">
    <source>
        <dbReference type="PROSITE" id="PS51525"/>
    </source>
</evidence>
<dbReference type="InterPro" id="IPR001487">
    <property type="entry name" value="Bromodomain"/>
</dbReference>
<evidence type="ECO:0000256" key="3">
    <source>
        <dbReference type="ARBA" id="ARBA00023054"/>
    </source>
</evidence>
<feature type="compositionally biased region" description="Polar residues" evidence="8">
    <location>
        <begin position="716"/>
        <end position="726"/>
    </location>
</feature>
<dbReference type="SMART" id="SM00297">
    <property type="entry name" value="BROMO"/>
    <property type="match status" value="1"/>
</dbReference>
<dbReference type="Pfam" id="PF17035">
    <property type="entry name" value="BET"/>
    <property type="match status" value="1"/>
</dbReference>
<dbReference type="GeneID" id="110805030"/>
<proteinExistence type="predicted"/>
<gene>
    <name evidence="12" type="primary">LOC110805030</name>
</gene>
<feature type="region of interest" description="Disordered" evidence="8">
    <location>
        <begin position="711"/>
        <end position="782"/>
    </location>
</feature>
<dbReference type="InterPro" id="IPR052442">
    <property type="entry name" value="Env_Response_Regulator"/>
</dbReference>
<comment type="subcellular location">
    <subcellularLocation>
        <location evidence="1">Nucleus</location>
    </subcellularLocation>
</comment>
<dbReference type="InterPro" id="IPR037377">
    <property type="entry name" value="GTE_bromo"/>
</dbReference>
<dbReference type="Pfam" id="PF00439">
    <property type="entry name" value="Bromodomain"/>
    <property type="match status" value="1"/>
</dbReference>
<sequence>MPIVYTGQKEFKTCSLISSGKMMGKSRKFAVGNQRGMISDYRHTVETMAESEGFGSSGRVDTEMTLSEDSCSPKRKRISLNGDCHDQFGVPMQVLSFSKMSMTERKDLEIRLRRELEEVRILQRRVASFSTNAIVLSPASDIRSCSDGQKRPPLENPLRRPEHPVQGKKQPVGRNGPRAKKGFPGQVDPPKQIVSMNTANPMLMKRCENLLSWLMTNQYGWVFNDPVDVIKLNIPDYFTVIKHPMDFGTIRNKLSRGEYTNPLAFAADVRLTFSNALTYNPPGNDVHFMAQTLSKSFEQRWKVIEKKIPTKTDVQGLPSHLDAPIRNEPTAHHIPPSKKKKVAPVGYAVKSQPIKKVMTLDERRNLSAELEGLIADLPDTIIEFLKANSSADGQGNEDEIEIDIDALSDDVLFKLRKLLDDFLLEKKKNETRAEPCEMELHNESGFSNSSIQAGKGNDAVDEDIDIGGIDHPISSFPPVEIEKDTANKNNRCSSPTSSSSDSGSSSSDSDSSSSESEGARGLPPGNKLQPTVDAKANTEQNQSDIDHEAGINQCRSSLSQVDQSSQTKPLSVEVDGHKEGESAPSERQVSPDKLYRAALLRNRFADTILKAQEKTLDKGETRDPEKLRLEREELERRQREEKARLQAEARAAEEARRKAEAEAAAEAKRKRELEREAARLALQKMEKTVDINENCQFMEDLEMLSAAPADDLSSFMGDTSPNDSQNGGLGSFRFRGNSNPLEQLGLYRKDDDEEEEEVEAPHNNNNNAPDTAANDVEEGEID</sequence>
<reference evidence="11" key="1">
    <citation type="journal article" date="2021" name="Nat. Commun.">
        <title>Genomic analyses provide insights into spinach domestication and the genetic basis of agronomic traits.</title>
        <authorList>
            <person name="Cai X."/>
            <person name="Sun X."/>
            <person name="Xu C."/>
            <person name="Sun H."/>
            <person name="Wang X."/>
            <person name="Ge C."/>
            <person name="Zhang Z."/>
            <person name="Wang Q."/>
            <person name="Fei Z."/>
            <person name="Jiao C."/>
            <person name="Wang Q."/>
        </authorList>
    </citation>
    <scope>NUCLEOTIDE SEQUENCE [LARGE SCALE GENOMIC DNA]</scope>
    <source>
        <strain evidence="11">cv. Varoflay</strain>
    </source>
</reference>
<evidence type="ECO:0000256" key="8">
    <source>
        <dbReference type="SAM" id="MobiDB-lite"/>
    </source>
</evidence>
<evidence type="ECO:0000256" key="6">
    <source>
        <dbReference type="ARBA" id="ARBA00023242"/>
    </source>
</evidence>
<evidence type="ECO:0000259" key="9">
    <source>
        <dbReference type="PROSITE" id="PS50014"/>
    </source>
</evidence>
<name>A0A9R0JE29_SPIOL</name>
<dbReference type="SUPFAM" id="SSF47370">
    <property type="entry name" value="Bromodomain"/>
    <property type="match status" value="1"/>
</dbReference>
<evidence type="ECO:0000256" key="7">
    <source>
        <dbReference type="PROSITE-ProRule" id="PRU00035"/>
    </source>
</evidence>
<evidence type="ECO:0000256" key="4">
    <source>
        <dbReference type="ARBA" id="ARBA00023117"/>
    </source>
</evidence>
<keyword evidence="4 7" id="KW-0103">Bromodomain</keyword>
<evidence type="ECO:0000256" key="1">
    <source>
        <dbReference type="ARBA" id="ARBA00004123"/>
    </source>
</evidence>
<feature type="region of interest" description="Disordered" evidence="8">
    <location>
        <begin position="142"/>
        <end position="192"/>
    </location>
</feature>